<keyword evidence="1" id="KW-1133">Transmembrane helix</keyword>
<feature type="transmembrane region" description="Helical" evidence="1">
    <location>
        <begin position="61"/>
        <end position="80"/>
    </location>
</feature>
<evidence type="ECO:0000313" key="3">
    <source>
        <dbReference type="Proteomes" id="UP000011081"/>
    </source>
</evidence>
<keyword evidence="3" id="KW-1185">Reference proteome</keyword>
<feature type="transmembrane region" description="Helical" evidence="1">
    <location>
        <begin position="214"/>
        <end position="233"/>
    </location>
</feature>
<proteinExistence type="predicted"/>
<dbReference type="RefSeq" id="XP_008073038.1">
    <property type="nucleotide sequence ID" value="XM_008074847.1"/>
</dbReference>
<feature type="transmembrane region" description="Helical" evidence="1">
    <location>
        <begin position="7"/>
        <end position="27"/>
    </location>
</feature>
<protein>
    <recommendedName>
        <fullName evidence="4">Sugar phosphate transporter domain-containing protein</fullName>
    </recommendedName>
</protein>
<gene>
    <name evidence="2" type="ORF">VCUG_00017</name>
</gene>
<dbReference type="InterPro" id="IPR037185">
    <property type="entry name" value="EmrE-like"/>
</dbReference>
<keyword evidence="1" id="KW-0472">Membrane</keyword>
<accession>L2GYS0</accession>
<reference evidence="3" key="1">
    <citation type="submission" date="2011-03" db="EMBL/GenBank/DDBJ databases">
        <title>The genome sequence of Vavraia culicis strain floridensis.</title>
        <authorList>
            <consortium name="The Broad Institute Genome Sequencing Platform"/>
            <person name="Cuomo C."/>
            <person name="Becnel J."/>
            <person name="Sanscrainte N."/>
            <person name="Young S.K."/>
            <person name="Zeng Q."/>
            <person name="Gargeya S."/>
            <person name="Fitzgerald M."/>
            <person name="Haas B."/>
            <person name="Abouelleil A."/>
            <person name="Alvarado L."/>
            <person name="Arachchi H.M."/>
            <person name="Berlin A."/>
            <person name="Chapman S.B."/>
            <person name="Gearin G."/>
            <person name="Goldberg J."/>
            <person name="Griggs A."/>
            <person name="Gujja S."/>
            <person name="Hansen M."/>
            <person name="Heiman D."/>
            <person name="Howarth C."/>
            <person name="Larimer J."/>
            <person name="Lui A."/>
            <person name="MacDonald P.J.P."/>
            <person name="McCowen C."/>
            <person name="Montmayeur A."/>
            <person name="Murphy C."/>
            <person name="Neiman D."/>
            <person name="Pearson M."/>
            <person name="Priest M."/>
            <person name="Roberts A."/>
            <person name="Saif S."/>
            <person name="Shea T."/>
            <person name="Sisk P."/>
            <person name="Stolte C."/>
            <person name="Sykes S."/>
            <person name="Wortman J."/>
            <person name="Nusbaum C."/>
            <person name="Birren B."/>
        </authorList>
    </citation>
    <scope>NUCLEOTIDE SEQUENCE [LARGE SCALE GENOMIC DNA]</scope>
    <source>
        <strain evidence="3">floridensis</strain>
    </source>
</reference>
<feature type="transmembrane region" description="Helical" evidence="1">
    <location>
        <begin position="145"/>
        <end position="166"/>
    </location>
</feature>
<feature type="transmembrane region" description="Helical" evidence="1">
    <location>
        <begin position="240"/>
        <end position="259"/>
    </location>
</feature>
<dbReference type="VEuPathDB" id="MicrosporidiaDB:VCUG_00017"/>
<dbReference type="OMA" id="PSMIASW"/>
<feature type="transmembrane region" description="Helical" evidence="1">
    <location>
        <begin position="173"/>
        <end position="194"/>
    </location>
</feature>
<dbReference type="EMBL" id="GL877404">
    <property type="protein sequence ID" value="ELA48408.1"/>
    <property type="molecule type" value="Genomic_DNA"/>
</dbReference>
<feature type="transmembrane region" description="Helical" evidence="1">
    <location>
        <begin position="33"/>
        <end position="52"/>
    </location>
</feature>
<name>L2GYS0_VAVCU</name>
<evidence type="ECO:0000256" key="1">
    <source>
        <dbReference type="SAM" id="Phobius"/>
    </source>
</evidence>
<dbReference type="OrthoDB" id="10377025at2759"/>
<evidence type="ECO:0000313" key="2">
    <source>
        <dbReference type="EMBL" id="ELA48408.1"/>
    </source>
</evidence>
<dbReference type="InParanoid" id="L2GYS0"/>
<evidence type="ECO:0008006" key="4">
    <source>
        <dbReference type="Google" id="ProtNLM"/>
    </source>
</evidence>
<keyword evidence="1" id="KW-0812">Transmembrane</keyword>
<feature type="transmembrane region" description="Helical" evidence="1">
    <location>
        <begin position="86"/>
        <end position="107"/>
    </location>
</feature>
<organism evidence="2 3">
    <name type="scientific">Vavraia culicis (isolate floridensis)</name>
    <name type="common">Microsporidian parasite</name>
    <dbReference type="NCBI Taxonomy" id="948595"/>
    <lineage>
        <taxon>Eukaryota</taxon>
        <taxon>Fungi</taxon>
        <taxon>Fungi incertae sedis</taxon>
        <taxon>Microsporidia</taxon>
        <taxon>Pleistophoridae</taxon>
        <taxon>Vavraia</taxon>
    </lineage>
</organism>
<dbReference type="HOGENOM" id="CLU_894874_0_0_1"/>
<dbReference type="AlphaFoldDB" id="L2GYS0"/>
<dbReference type="GeneID" id="19877909"/>
<dbReference type="SUPFAM" id="SSF103481">
    <property type="entry name" value="Multidrug resistance efflux transporter EmrE"/>
    <property type="match status" value="1"/>
</dbReference>
<feature type="transmembrane region" description="Helical" evidence="1">
    <location>
        <begin position="114"/>
        <end position="133"/>
    </location>
</feature>
<dbReference type="Proteomes" id="UP000011081">
    <property type="component" value="Unassembled WGS sequence"/>
</dbReference>
<sequence>MHKLKFLCNILMGVVIIAAGILKNRLYYHEFPVTLPSMIASWGALLVSFFVAQRHKFPDKLLCLVVVILIFYSLVARYCTKHMDCIVIALCAPSKVIFTCILVKLFFQLKLSRWQMLGLSLIIVGIILPNVVVKDNDFSIISPQKIGICIFAGLLFSLLNLTYELYQRKKKPYFWDLVFTGSVIGVVVSTGILVTEMTKSDSTIKILARKKTTYVLLAAEYIELALKAFLLYVTSPIYRSIILILLSIFTGMVDTLIFGLETIRFVDILAFFTANMGLIMFDYNELKKMFIPEKKDKLEEEVVENQLIECE</sequence>